<feature type="transmembrane region" description="Helical" evidence="6">
    <location>
        <begin position="197"/>
        <end position="218"/>
    </location>
</feature>
<reference evidence="7 9" key="1">
    <citation type="submission" date="2019-11" db="EMBL/GenBank/DDBJ databases">
        <authorList>
            <person name="Holert J."/>
        </authorList>
    </citation>
    <scope>NUCLEOTIDE SEQUENCE [LARGE SCALE GENOMIC DNA]</scope>
    <source>
        <strain evidence="7">BC5_2</strain>
    </source>
</reference>
<evidence type="ECO:0000256" key="1">
    <source>
        <dbReference type="ARBA" id="ARBA00004141"/>
    </source>
</evidence>
<evidence type="ECO:0000256" key="2">
    <source>
        <dbReference type="ARBA" id="ARBA00009773"/>
    </source>
</evidence>
<feature type="transmembrane region" description="Helical" evidence="6">
    <location>
        <begin position="12"/>
        <end position="27"/>
    </location>
</feature>
<keyword evidence="5 6" id="KW-0472">Membrane</keyword>
<evidence type="ECO:0000256" key="3">
    <source>
        <dbReference type="ARBA" id="ARBA00022692"/>
    </source>
</evidence>
<dbReference type="AlphaFoldDB" id="A0A5S9PXQ4"/>
<dbReference type="PANTHER" id="PTHR21716:SF64">
    <property type="entry name" value="AI-2 TRANSPORT PROTEIN TQSA"/>
    <property type="match status" value="1"/>
</dbReference>
<feature type="transmembrane region" description="Helical" evidence="6">
    <location>
        <begin position="144"/>
        <end position="163"/>
    </location>
</feature>
<dbReference type="EMBL" id="CACSII010000005">
    <property type="protein sequence ID" value="CAA0097451.1"/>
    <property type="molecule type" value="Genomic_DNA"/>
</dbReference>
<keyword evidence="4 6" id="KW-1133">Transmembrane helix</keyword>
<dbReference type="PANTHER" id="PTHR21716">
    <property type="entry name" value="TRANSMEMBRANE PROTEIN"/>
    <property type="match status" value="1"/>
</dbReference>
<sequence>MENIYRPGKGTWSIISLAALVAIMAAVKSAEAIIAPFLVAIFISALSAPVMFWLTRHRVPEWLSLTLVMTGLVGGAFLVSSLIGNSLTGFSENLPTYQKRLTDVSHDWLEWLVAVGAVKETPDVKNMMNLSAALGFVGQSLNSLVATLTNMFFILLLVVFILLELNCFGKKLYVLSDNPKRTLSYFSRFSDTLNRYIVIKTMMSAATGTLAYILLIIIDVDYPLLWGLIAFLLNYVPNIGSVIAAIPPVLLALIQFGPVQSGGVAIGYVAINSIVGNMIEPKMMGRSLGLSTLVVFLSLVVWGWLLGPVGMFLSVPLTMAVKIAMDINEKTRWISILLGSTDELPEINDYEMLSAPEKAVDTPKSD</sequence>
<keyword evidence="3 6" id="KW-0812">Transmembrane</keyword>
<accession>A0A5S9PXQ4</accession>
<dbReference type="GO" id="GO:0055085">
    <property type="term" value="P:transmembrane transport"/>
    <property type="evidence" value="ECO:0007669"/>
    <property type="project" value="TreeGrafter"/>
</dbReference>
<feature type="transmembrane region" description="Helical" evidence="6">
    <location>
        <begin position="224"/>
        <end position="254"/>
    </location>
</feature>
<dbReference type="GO" id="GO:0016020">
    <property type="term" value="C:membrane"/>
    <property type="evidence" value="ECO:0007669"/>
    <property type="project" value="UniProtKB-SubCell"/>
</dbReference>
<proteinExistence type="inferred from homology"/>
<dbReference type="OrthoDB" id="9799225at2"/>
<organism evidence="7 9">
    <name type="scientific">BD1-7 clade bacterium</name>
    <dbReference type="NCBI Taxonomy" id="2029982"/>
    <lineage>
        <taxon>Bacteria</taxon>
        <taxon>Pseudomonadati</taxon>
        <taxon>Pseudomonadota</taxon>
        <taxon>Gammaproteobacteria</taxon>
        <taxon>Cellvibrionales</taxon>
        <taxon>Spongiibacteraceae</taxon>
        <taxon>BD1-7 clade</taxon>
    </lineage>
</organism>
<protein>
    <submittedName>
        <fullName evidence="7">AI-2 transport protein TqsA</fullName>
    </submittedName>
</protein>
<dbReference type="Pfam" id="PF01594">
    <property type="entry name" value="AI-2E_transport"/>
    <property type="match status" value="1"/>
</dbReference>
<feature type="transmembrane region" description="Helical" evidence="6">
    <location>
        <begin position="291"/>
        <end position="315"/>
    </location>
</feature>
<dbReference type="Proteomes" id="UP000434580">
    <property type="component" value="Unassembled WGS sequence"/>
</dbReference>
<comment type="subcellular location">
    <subcellularLocation>
        <location evidence="1">Membrane</location>
        <topology evidence="1">Multi-pass membrane protein</topology>
    </subcellularLocation>
</comment>
<evidence type="ECO:0000313" key="8">
    <source>
        <dbReference type="EMBL" id="CAA0116653.1"/>
    </source>
</evidence>
<gene>
    <name evidence="7" type="primary">tqsA_2</name>
    <name evidence="8" type="synonym">tqsA_1</name>
    <name evidence="8" type="ORF">DPBNPPHM_02114</name>
    <name evidence="7" type="ORF">DPBNPPHM_03534</name>
</gene>
<evidence type="ECO:0000256" key="4">
    <source>
        <dbReference type="ARBA" id="ARBA00022989"/>
    </source>
</evidence>
<evidence type="ECO:0000313" key="7">
    <source>
        <dbReference type="EMBL" id="CAA0097451.1"/>
    </source>
</evidence>
<dbReference type="EMBL" id="CACSII010000018">
    <property type="protein sequence ID" value="CAA0116653.1"/>
    <property type="molecule type" value="Genomic_DNA"/>
</dbReference>
<comment type="similarity">
    <text evidence="2">Belongs to the autoinducer-2 exporter (AI-2E) (TC 2.A.86) family.</text>
</comment>
<feature type="transmembrane region" description="Helical" evidence="6">
    <location>
        <begin position="33"/>
        <end position="55"/>
    </location>
</feature>
<evidence type="ECO:0000256" key="5">
    <source>
        <dbReference type="ARBA" id="ARBA00023136"/>
    </source>
</evidence>
<name>A0A5S9PXQ4_9GAMM</name>
<dbReference type="InterPro" id="IPR002549">
    <property type="entry name" value="AI-2E-like"/>
</dbReference>
<evidence type="ECO:0000313" key="9">
    <source>
        <dbReference type="Proteomes" id="UP000434580"/>
    </source>
</evidence>
<evidence type="ECO:0000256" key="6">
    <source>
        <dbReference type="SAM" id="Phobius"/>
    </source>
</evidence>
<feature type="transmembrane region" description="Helical" evidence="6">
    <location>
        <begin position="62"/>
        <end position="83"/>
    </location>
</feature>